<dbReference type="SUPFAM" id="SSF101960">
    <property type="entry name" value="Stabilizer of iron transporter SufD"/>
    <property type="match status" value="1"/>
</dbReference>
<proteinExistence type="inferred from homology"/>
<dbReference type="InterPro" id="IPR000825">
    <property type="entry name" value="SUF_FeS_clus_asmbl_SufBD_core"/>
</dbReference>
<dbReference type="EMBL" id="JAFIRA010000002">
    <property type="protein sequence ID" value="MCJ2541660.1"/>
    <property type="molecule type" value="Genomic_DNA"/>
</dbReference>
<keyword evidence="5" id="KW-1185">Reference proteome</keyword>
<dbReference type="NCBIfam" id="TIGR01981">
    <property type="entry name" value="sufD"/>
    <property type="match status" value="1"/>
</dbReference>
<dbReference type="InterPro" id="IPR011542">
    <property type="entry name" value="SUF_FeS_clus_asmbl_SufD"/>
</dbReference>
<evidence type="ECO:0000313" key="4">
    <source>
        <dbReference type="EMBL" id="MCJ2541660.1"/>
    </source>
</evidence>
<feature type="domain" description="SUF system FeS cluster assembly SufBD core" evidence="2">
    <location>
        <begin position="185"/>
        <end position="410"/>
    </location>
</feature>
<protein>
    <submittedName>
        <fullName evidence="4">Fe-S cluster assembly protein SufD</fullName>
    </submittedName>
</protein>
<organism evidence="4 5">
    <name type="scientific">Thermostichus vulcanus str. 'Rupite'</name>
    <dbReference type="NCBI Taxonomy" id="2813851"/>
    <lineage>
        <taxon>Bacteria</taxon>
        <taxon>Bacillati</taxon>
        <taxon>Cyanobacteriota</taxon>
        <taxon>Cyanophyceae</taxon>
        <taxon>Thermostichales</taxon>
        <taxon>Thermostichaceae</taxon>
        <taxon>Thermostichus</taxon>
    </lineage>
</organism>
<comment type="similarity">
    <text evidence="1">Belongs to the iron-sulfur cluster assembly SufBD family.</text>
</comment>
<name>A0ABT0C8J5_THEVL</name>
<dbReference type="Proteomes" id="UP000830835">
    <property type="component" value="Unassembled WGS sequence"/>
</dbReference>
<dbReference type="PANTHER" id="PTHR43575:SF1">
    <property type="entry name" value="PROTEIN ABCI7, CHLOROPLASTIC"/>
    <property type="match status" value="1"/>
</dbReference>
<evidence type="ECO:0000259" key="3">
    <source>
        <dbReference type="Pfam" id="PF19295"/>
    </source>
</evidence>
<evidence type="ECO:0000256" key="1">
    <source>
        <dbReference type="ARBA" id="ARBA00043967"/>
    </source>
</evidence>
<evidence type="ECO:0000259" key="2">
    <source>
        <dbReference type="Pfam" id="PF01458"/>
    </source>
</evidence>
<dbReference type="InterPro" id="IPR055346">
    <property type="entry name" value="Fe-S_cluster_assembly_SufBD"/>
</dbReference>
<dbReference type="Pfam" id="PF01458">
    <property type="entry name" value="SUFBD_core"/>
    <property type="match status" value="1"/>
</dbReference>
<sequence length="434" mass="47626">MSSTLQKPLHGRPFLDHLLAQMPDPQDPYAALRGQARAQLAELGIPTTRDEDWKYSDLSPLLAHDFQLSTPLSTPLGSLHPPDVEAYVWPESSHSCVVFVNGYFAPQLSDLSALPEAVQVESLGQAEAGWLTSQLQTIATEDVFTTLNTAQLGDVVSIRVPKNLEGMPPLQVLFLSLAPDTQPILTQPRCWVSLEAHSHLTIIEDHVSLGPGIPFSNAVTEIHLADNARLHHVILQRQGSAAFQISKTAVRQSRDSHYQQHALQWGSQFSRHNLEITQIGSQAHTDLKGLTLLRGSQHSDTHSRLVHQVPQGSSRQLHKCIVDETAHAVFRGRVLVCQAAQLTDAAQSNRNLLLSPKARVDTQPQLEIFADNVKCAHGATVSQLETEEIFYLQSRGIAQEQARQLLTYAFAAEVLAGIPLAALSQKLPQLSLPS</sequence>
<dbReference type="PANTHER" id="PTHR43575">
    <property type="entry name" value="PROTEIN ABCI7, CHLOROPLASTIC"/>
    <property type="match status" value="1"/>
</dbReference>
<accession>A0ABT0C8J5</accession>
<dbReference type="InterPro" id="IPR045595">
    <property type="entry name" value="SufBD_N"/>
</dbReference>
<gene>
    <name evidence="4" type="primary">sufD</name>
    <name evidence="4" type="ORF">JX360_01865</name>
</gene>
<dbReference type="RefSeq" id="WP_244348780.1">
    <property type="nucleotide sequence ID" value="NZ_JAFIRA010000002.1"/>
</dbReference>
<reference evidence="4" key="1">
    <citation type="submission" date="2021-02" db="EMBL/GenBank/DDBJ databases">
        <title>The CRISPR/cas machinery reduction and long-range gene transfer in the hot spring cyanobacterium Synechococcus.</title>
        <authorList>
            <person name="Dvorak P."/>
            <person name="Jahodarova E."/>
            <person name="Hasler P."/>
            <person name="Poulickova A."/>
        </authorList>
    </citation>
    <scope>NUCLEOTIDE SEQUENCE</scope>
    <source>
        <strain evidence="4">Rupite</strain>
    </source>
</reference>
<feature type="domain" description="SUF system FeS cluster assembly SufBD N-terminal" evidence="3">
    <location>
        <begin position="30"/>
        <end position="172"/>
    </location>
</feature>
<evidence type="ECO:0000313" key="5">
    <source>
        <dbReference type="Proteomes" id="UP000830835"/>
    </source>
</evidence>
<comment type="caution">
    <text evidence="4">The sequence shown here is derived from an EMBL/GenBank/DDBJ whole genome shotgun (WGS) entry which is preliminary data.</text>
</comment>
<dbReference type="Pfam" id="PF19295">
    <property type="entry name" value="SufBD_N"/>
    <property type="match status" value="1"/>
</dbReference>
<dbReference type="InterPro" id="IPR037284">
    <property type="entry name" value="SUF_FeS_clus_asmbl_SufBD_sf"/>
</dbReference>